<dbReference type="Pfam" id="PF00583">
    <property type="entry name" value="Acetyltransf_1"/>
    <property type="match status" value="1"/>
</dbReference>
<keyword evidence="3" id="KW-1185">Reference proteome</keyword>
<dbReference type="SUPFAM" id="SSF55729">
    <property type="entry name" value="Acyl-CoA N-acyltransferases (Nat)"/>
    <property type="match status" value="1"/>
</dbReference>
<organism evidence="2 3">
    <name type="scientific">Streptomyces noursei</name>
    <name type="common">Streptomyces albulus</name>
    <dbReference type="NCBI Taxonomy" id="1971"/>
    <lineage>
        <taxon>Bacteria</taxon>
        <taxon>Bacillati</taxon>
        <taxon>Actinomycetota</taxon>
        <taxon>Actinomycetes</taxon>
        <taxon>Kitasatosporales</taxon>
        <taxon>Streptomycetaceae</taxon>
        <taxon>Streptomyces</taxon>
    </lineage>
</organism>
<feature type="domain" description="N-acetyltransferase" evidence="1">
    <location>
        <begin position="7"/>
        <end position="184"/>
    </location>
</feature>
<comment type="caution">
    <text evidence="2">The sequence shown here is derived from an EMBL/GenBank/DDBJ whole genome shotgun (WGS) entry which is preliminary data.</text>
</comment>
<evidence type="ECO:0000259" key="1">
    <source>
        <dbReference type="PROSITE" id="PS51186"/>
    </source>
</evidence>
<keyword evidence="2" id="KW-0808">Transferase</keyword>
<dbReference type="InterPro" id="IPR000182">
    <property type="entry name" value="GNAT_dom"/>
</dbReference>
<dbReference type="EMBL" id="LJSN01000002">
    <property type="protein sequence ID" value="PNE40450.1"/>
    <property type="molecule type" value="Genomic_DNA"/>
</dbReference>
<dbReference type="AlphaFoldDB" id="A0A2N8PHH9"/>
<dbReference type="GO" id="GO:0016747">
    <property type="term" value="F:acyltransferase activity, transferring groups other than amino-acyl groups"/>
    <property type="evidence" value="ECO:0007669"/>
    <property type="project" value="InterPro"/>
</dbReference>
<gene>
    <name evidence="2" type="ORF">AOB60_05805</name>
</gene>
<evidence type="ECO:0000313" key="2">
    <source>
        <dbReference type="EMBL" id="PNE40450.1"/>
    </source>
</evidence>
<protein>
    <submittedName>
        <fullName evidence="2">Acetyltransferase</fullName>
    </submittedName>
</protein>
<evidence type="ECO:0000313" key="3">
    <source>
        <dbReference type="Proteomes" id="UP000236047"/>
    </source>
</evidence>
<name>A0A2N8PHH9_STRNR</name>
<dbReference type="Proteomes" id="UP000236047">
    <property type="component" value="Unassembled WGS sequence"/>
</dbReference>
<reference evidence="3" key="1">
    <citation type="submission" date="2015-09" db="EMBL/GenBank/DDBJ databases">
        <authorList>
            <person name="Graham D.E."/>
            <person name="Mahan K.M."/>
            <person name="Klingeman D.M."/>
            <person name="Fida T."/>
            <person name="Giannone R.J."/>
            <person name="Hettich R.L."/>
            <person name="Parry R.J."/>
            <person name="Spain J.C."/>
        </authorList>
    </citation>
    <scope>NUCLEOTIDE SEQUENCE [LARGE SCALE GENOMIC DNA]</scope>
    <source>
        <strain evidence="3">JCM 4701</strain>
    </source>
</reference>
<dbReference type="PROSITE" id="PS51186">
    <property type="entry name" value="GNAT"/>
    <property type="match status" value="1"/>
</dbReference>
<dbReference type="InterPro" id="IPR016181">
    <property type="entry name" value="Acyl_CoA_acyltransferase"/>
</dbReference>
<proteinExistence type="predicted"/>
<sequence>MRRPEALTVTRLDGPAAERAEADFTLVYADAFAEPPYCETEHHVAATFQRFRSHTRKRTFRAALARTPDGTPIGMTYGSILEPQTSGWDSPGPLASDDIRRAAGRHTFGLMELAVRLPWRGLGIARRLHETLLDGVEAGRVRLHVHPASEAAQAAYRSWGYRKVGDARPWTGADLHDVMVLNLPHPPA</sequence>
<dbReference type="RefSeq" id="WP_102923047.1">
    <property type="nucleotide sequence ID" value="NZ_LJSN01000002.1"/>
</dbReference>
<dbReference type="Gene3D" id="3.40.630.30">
    <property type="match status" value="1"/>
</dbReference>
<accession>A0A2N8PHH9</accession>